<dbReference type="NCBIfam" id="TIGR00621">
    <property type="entry name" value="ssb"/>
    <property type="match status" value="1"/>
</dbReference>
<evidence type="ECO:0000313" key="6">
    <source>
        <dbReference type="Proteomes" id="UP000185604"/>
    </source>
</evidence>
<dbReference type="PIRSF" id="PIRSF002070">
    <property type="entry name" value="SSB"/>
    <property type="match status" value="1"/>
</dbReference>
<sequence length="115" mass="12765">MFNEIMLVGRLTKDPELRYTSDGVPVANVTLAVSRPFKNAAGEIEADFVNCTLWRKTAVNTAEYCEKGSIIGLSGRIQTRQYVNSEGERVFITEVVARSVRFLGESRKAHEPADA</sequence>
<organism evidence="4 6">
    <name type="scientific">Bacillus paralicheniformis</name>
    <dbReference type="NCBI Taxonomy" id="1648923"/>
    <lineage>
        <taxon>Bacteria</taxon>
        <taxon>Bacillati</taxon>
        <taxon>Bacillota</taxon>
        <taxon>Bacilli</taxon>
        <taxon>Bacillales</taxon>
        <taxon>Bacillaceae</taxon>
        <taxon>Bacillus</taxon>
    </lineage>
</organism>
<dbReference type="HAMAP" id="MF_00984">
    <property type="entry name" value="SSB"/>
    <property type="match status" value="1"/>
</dbReference>
<evidence type="ECO:0000313" key="5">
    <source>
        <dbReference type="EMBL" id="TWL34897.1"/>
    </source>
</evidence>
<dbReference type="EMBL" id="NILF01000062">
    <property type="protein sequence ID" value="TWL34897.1"/>
    <property type="molecule type" value="Genomic_DNA"/>
</dbReference>
<evidence type="ECO:0000256" key="3">
    <source>
        <dbReference type="PIRNR" id="PIRNR002070"/>
    </source>
</evidence>
<dbReference type="InterPro" id="IPR011344">
    <property type="entry name" value="ssDNA-bd"/>
</dbReference>
<gene>
    <name evidence="4" type="ORF">B4121_0455</name>
    <name evidence="5" type="ORF">CHCC15381_3340</name>
</gene>
<comment type="caution">
    <text evidence="4">The sequence shown here is derived from an EMBL/GenBank/DDBJ whole genome shotgun (WGS) entry which is preliminary data.</text>
</comment>
<keyword evidence="7" id="KW-1185">Reference proteome</keyword>
<dbReference type="PANTHER" id="PTHR10302:SF27">
    <property type="entry name" value="SINGLE-STRANDED DNA-BINDING PROTEIN"/>
    <property type="match status" value="1"/>
</dbReference>
<evidence type="ECO:0000313" key="7">
    <source>
        <dbReference type="Proteomes" id="UP000429980"/>
    </source>
</evidence>
<dbReference type="EMBL" id="LKPO01000001">
    <property type="protein sequence ID" value="OLF98928.1"/>
    <property type="molecule type" value="Genomic_DNA"/>
</dbReference>
<accession>A0A6I7TYP0</accession>
<keyword evidence="1 2" id="KW-0238">DNA-binding</keyword>
<reference evidence="5 7" key="2">
    <citation type="submission" date="2019-06" db="EMBL/GenBank/DDBJ databases">
        <title>Genome sequence analysis of &gt;100 Bacillus licheniformis strains suggests intrinsic resistance to this species.</title>
        <authorList>
            <person name="Wels M."/>
            <person name="Siezen R.J."/>
            <person name="Johansen E."/>
            <person name="Stuer-Lauridsen B."/>
            <person name="Bjerre K."/>
            <person name="Nielsen B.K.K."/>
        </authorList>
    </citation>
    <scope>NUCLEOTIDE SEQUENCE [LARGE SCALE GENOMIC DNA]</scope>
    <source>
        <strain evidence="5 7">BAC-15381</strain>
    </source>
</reference>
<evidence type="ECO:0000313" key="4">
    <source>
        <dbReference type="EMBL" id="OLF98928.1"/>
    </source>
</evidence>
<name>A0A6I7TYP0_9BACI</name>
<dbReference type="GO" id="GO:0003697">
    <property type="term" value="F:single-stranded DNA binding"/>
    <property type="evidence" value="ECO:0007669"/>
    <property type="project" value="UniProtKB-UniRule"/>
</dbReference>
<protein>
    <recommendedName>
        <fullName evidence="2 3">Single-stranded DNA-binding protein</fullName>
        <shortName evidence="2">SSB</shortName>
    </recommendedName>
</protein>
<dbReference type="CDD" id="cd04496">
    <property type="entry name" value="SSB_OBF"/>
    <property type="match status" value="1"/>
</dbReference>
<evidence type="ECO:0000256" key="2">
    <source>
        <dbReference type="HAMAP-Rule" id="MF_00984"/>
    </source>
</evidence>
<dbReference type="GO" id="GO:0006260">
    <property type="term" value="P:DNA replication"/>
    <property type="evidence" value="ECO:0007669"/>
    <property type="project" value="InterPro"/>
</dbReference>
<dbReference type="Gene3D" id="2.40.50.140">
    <property type="entry name" value="Nucleic acid-binding proteins"/>
    <property type="match status" value="1"/>
</dbReference>
<dbReference type="Proteomes" id="UP000185604">
    <property type="component" value="Unassembled WGS sequence"/>
</dbReference>
<comment type="subunit">
    <text evidence="2">Homotetramer.</text>
</comment>
<dbReference type="Pfam" id="PF00436">
    <property type="entry name" value="SSB"/>
    <property type="match status" value="1"/>
</dbReference>
<dbReference type="PROSITE" id="PS50935">
    <property type="entry name" value="SSB"/>
    <property type="match status" value="1"/>
</dbReference>
<dbReference type="InterPro" id="IPR000424">
    <property type="entry name" value="Primosome_PriB/ssb"/>
</dbReference>
<dbReference type="PANTHER" id="PTHR10302">
    <property type="entry name" value="SINGLE-STRANDED DNA-BINDING PROTEIN"/>
    <property type="match status" value="1"/>
</dbReference>
<reference evidence="4 6" key="1">
    <citation type="journal article" date="2016" name="Front. Microbiol.">
        <title>High-Level Heat Resistance of Spores of Bacillus amyloliquefaciens and Bacillus licheniformis Results from the Presence of a spoVA Operon in a Tn1546 Transposon.</title>
        <authorList>
            <person name="Berendsen E.M."/>
            <person name="Koning R.A."/>
            <person name="Boekhorst J."/>
            <person name="de Jong A."/>
            <person name="Kuipers O.P."/>
            <person name="Wells-Bennik M.H."/>
        </authorList>
    </citation>
    <scope>NUCLEOTIDE SEQUENCE [LARGE SCALE GENOMIC DNA]</scope>
    <source>
        <strain evidence="4 6">B4121</strain>
    </source>
</reference>
<dbReference type="SUPFAM" id="SSF50249">
    <property type="entry name" value="Nucleic acid-binding proteins"/>
    <property type="match status" value="1"/>
</dbReference>
<comment type="caution">
    <text evidence="2">Lacks conserved residue(s) required for the propagation of feature annotation.</text>
</comment>
<evidence type="ECO:0000256" key="1">
    <source>
        <dbReference type="ARBA" id="ARBA00023125"/>
    </source>
</evidence>
<dbReference type="GeneID" id="56673563"/>
<dbReference type="GO" id="GO:0009295">
    <property type="term" value="C:nucleoid"/>
    <property type="evidence" value="ECO:0007669"/>
    <property type="project" value="TreeGrafter"/>
</dbReference>
<proteinExistence type="inferred from homology"/>
<dbReference type="Proteomes" id="UP000429980">
    <property type="component" value="Unassembled WGS sequence"/>
</dbReference>
<dbReference type="RefSeq" id="WP_025810666.1">
    <property type="nucleotide sequence ID" value="NZ_CAVNYH010000001.1"/>
</dbReference>
<dbReference type="InterPro" id="IPR012340">
    <property type="entry name" value="NA-bd_OB-fold"/>
</dbReference>
<dbReference type="AlphaFoldDB" id="A0A6I7TYP0"/>